<dbReference type="SUPFAM" id="SSF55073">
    <property type="entry name" value="Nucleotide cyclase"/>
    <property type="match status" value="1"/>
</dbReference>
<protein>
    <recommendedName>
        <fullName evidence="2">GGDEF domain-containing protein</fullName>
    </recommendedName>
</protein>
<dbReference type="Gene3D" id="2.60.40.2380">
    <property type="match status" value="1"/>
</dbReference>
<dbReference type="NCBIfam" id="TIGR00254">
    <property type="entry name" value="GGDEF"/>
    <property type="match status" value="1"/>
</dbReference>
<gene>
    <name evidence="3" type="ORF">DSM104440_02981</name>
</gene>
<name>A0A6M4HA72_9PROT</name>
<dbReference type="InterPro" id="IPR011623">
    <property type="entry name" value="7TMR_DISM_rcpt_extracell_dom1"/>
</dbReference>
<keyword evidence="1" id="KW-1133">Transmembrane helix</keyword>
<proteinExistence type="predicted"/>
<dbReference type="Gene3D" id="3.30.70.270">
    <property type="match status" value="1"/>
</dbReference>
<dbReference type="PANTHER" id="PTHR46663">
    <property type="entry name" value="DIGUANYLATE CYCLASE DGCT-RELATED"/>
    <property type="match status" value="1"/>
</dbReference>
<dbReference type="PROSITE" id="PS50887">
    <property type="entry name" value="GGDEF"/>
    <property type="match status" value="1"/>
</dbReference>
<keyword evidence="4" id="KW-1185">Reference proteome</keyword>
<dbReference type="InterPro" id="IPR011622">
    <property type="entry name" value="7TMR_DISM_rcpt_extracell_dom2"/>
</dbReference>
<dbReference type="InterPro" id="IPR043128">
    <property type="entry name" value="Rev_trsase/Diguanyl_cyclase"/>
</dbReference>
<dbReference type="KEGG" id="upl:DSM104440_02981"/>
<dbReference type="PANTHER" id="PTHR46663:SF2">
    <property type="entry name" value="GGDEF DOMAIN-CONTAINING PROTEIN"/>
    <property type="match status" value="1"/>
</dbReference>
<evidence type="ECO:0000256" key="1">
    <source>
        <dbReference type="SAM" id="Phobius"/>
    </source>
</evidence>
<organism evidence="3 4">
    <name type="scientific">Usitatibacter palustris</name>
    <dbReference type="NCBI Taxonomy" id="2732487"/>
    <lineage>
        <taxon>Bacteria</taxon>
        <taxon>Pseudomonadati</taxon>
        <taxon>Pseudomonadota</taxon>
        <taxon>Betaproteobacteria</taxon>
        <taxon>Nitrosomonadales</taxon>
        <taxon>Usitatibacteraceae</taxon>
        <taxon>Usitatibacter</taxon>
    </lineage>
</organism>
<evidence type="ECO:0000259" key="2">
    <source>
        <dbReference type="PROSITE" id="PS50887"/>
    </source>
</evidence>
<dbReference type="Pfam" id="PF07696">
    <property type="entry name" value="7TMR-DISMED2"/>
    <property type="match status" value="1"/>
</dbReference>
<feature type="domain" description="GGDEF" evidence="2">
    <location>
        <begin position="446"/>
        <end position="579"/>
    </location>
</feature>
<evidence type="ECO:0000313" key="4">
    <source>
        <dbReference type="Proteomes" id="UP000503096"/>
    </source>
</evidence>
<reference evidence="3 4" key="1">
    <citation type="submission" date="2020-04" db="EMBL/GenBank/DDBJ databases">
        <title>Usitatibacter rugosus gen. nov., sp. nov. and Usitatibacter palustris sp. nov., novel members of Usitatibacteraceae fam. nov. within the order Nitrosomonadales isolated from soil.</title>
        <authorList>
            <person name="Huber K.J."/>
            <person name="Neumann-Schaal M."/>
            <person name="Geppert A."/>
            <person name="Luckner M."/>
            <person name="Wanner G."/>
            <person name="Overmann J."/>
        </authorList>
    </citation>
    <scope>NUCLEOTIDE SEQUENCE [LARGE SCALE GENOMIC DNA]</scope>
    <source>
        <strain evidence="3 4">Swamp67</strain>
    </source>
</reference>
<dbReference type="EMBL" id="CP053073">
    <property type="protein sequence ID" value="QJR16152.1"/>
    <property type="molecule type" value="Genomic_DNA"/>
</dbReference>
<dbReference type="InterPro" id="IPR000160">
    <property type="entry name" value="GGDEF_dom"/>
</dbReference>
<feature type="transmembrane region" description="Helical" evidence="1">
    <location>
        <begin position="192"/>
        <end position="209"/>
    </location>
</feature>
<accession>A0A6M4HA72</accession>
<feature type="transmembrane region" description="Helical" evidence="1">
    <location>
        <begin position="344"/>
        <end position="363"/>
    </location>
</feature>
<feature type="transmembrane region" description="Helical" evidence="1">
    <location>
        <begin position="221"/>
        <end position="246"/>
    </location>
</feature>
<feature type="transmembrane region" description="Helical" evidence="1">
    <location>
        <begin position="252"/>
        <end position="272"/>
    </location>
</feature>
<keyword evidence="1" id="KW-0812">Transmembrane</keyword>
<dbReference type="Proteomes" id="UP000503096">
    <property type="component" value="Chromosome"/>
</dbReference>
<feature type="transmembrane region" description="Helical" evidence="1">
    <location>
        <begin position="369"/>
        <end position="391"/>
    </location>
</feature>
<feature type="transmembrane region" description="Helical" evidence="1">
    <location>
        <begin position="310"/>
        <end position="332"/>
    </location>
</feature>
<dbReference type="InParanoid" id="A0A6M4HA72"/>
<dbReference type="SMART" id="SM00267">
    <property type="entry name" value="GGDEF"/>
    <property type="match status" value="1"/>
</dbReference>
<dbReference type="Pfam" id="PF07695">
    <property type="entry name" value="7TMR-DISM_7TM"/>
    <property type="match status" value="1"/>
</dbReference>
<sequence length="579" mass="63084">MEGSRAVRSTLRVLAGVLCFALLAFAHGARAQLVLSSADDSHELWPHVRLLGDPSRALDPEKAIAAREHFVRPGGAYATLGMGKEIVWLRIPVSIGPGGEGTWFLDIDYALLHQVDIFMVRDGKADRHVKVGNGLPFESRPLRGRTHAVPLEFAPEGTTELLLRVDTFGAKLLPMTLSRLPAFHARALGEQLLQGALGGLALFLILYSLTQWVSMREDLYLKYALLVVCSATFSVHFFGIGEMYIWTDNAWFQTHMAGVSALMAAAATALFIEDALAGDLHPWLRQGLRGVAIVHVVASVAHGFDMIDIRVVAVLMTTTGLAPSLMGLPGALARARRGDEVGAWFMLAWVGYFIASAIMVGVVRGVVDASFWTLHSFQIGATLDMLVFLRIASLRTAARHRAAQRAAQERDTLHSLAHSDPLTGLLNRRGFDEALLTALERAAPERAVALYVLDLDGFKGINDRFGHDVGDQLLRVVAQRLRGSVRSGDGVARIGGDEFVIIASGFTHESQARDLGLKVLDSFHSPFVFDNQNLRMSVTIGYALAPTDSWKGSELLKAADAAMYAGKQEGKDRLLRIVR</sequence>
<evidence type="ECO:0000313" key="3">
    <source>
        <dbReference type="EMBL" id="QJR16152.1"/>
    </source>
</evidence>
<dbReference type="CDD" id="cd01949">
    <property type="entry name" value="GGDEF"/>
    <property type="match status" value="1"/>
</dbReference>
<dbReference type="Pfam" id="PF00990">
    <property type="entry name" value="GGDEF"/>
    <property type="match status" value="1"/>
</dbReference>
<dbReference type="InterPro" id="IPR029787">
    <property type="entry name" value="Nucleotide_cyclase"/>
</dbReference>
<keyword evidence="1" id="KW-0472">Membrane</keyword>
<dbReference type="AlphaFoldDB" id="A0A6M4HA72"/>
<dbReference type="InterPro" id="IPR052163">
    <property type="entry name" value="DGC-Regulatory_Protein"/>
</dbReference>